<sequence length="63" mass="7388">MGCTPREWRDDTVPIEEMADWLAACDYRGAWVLEMRSPGDLQPSADRLHSLRRQFQKFNASYL</sequence>
<dbReference type="Proteomes" id="UP000267017">
    <property type="component" value="Unassembled WGS sequence"/>
</dbReference>
<name>A0A3P3U3L7_9BACL</name>
<dbReference type="OrthoDB" id="110795at2"/>
<comment type="caution">
    <text evidence="1">The sequence shown here is derived from an EMBL/GenBank/DDBJ whole genome shotgun (WGS) entry which is preliminary data.</text>
</comment>
<evidence type="ECO:0000313" key="2">
    <source>
        <dbReference type="Proteomes" id="UP000267017"/>
    </source>
</evidence>
<proteinExistence type="predicted"/>
<dbReference type="EMBL" id="RRCN01000001">
    <property type="protein sequence ID" value="RRJ64406.1"/>
    <property type="molecule type" value="Genomic_DNA"/>
</dbReference>
<evidence type="ECO:0000313" key="1">
    <source>
        <dbReference type="EMBL" id="RRJ64406.1"/>
    </source>
</evidence>
<accession>A0A3P3U3L7</accession>
<gene>
    <name evidence="1" type="ORF">EHV15_16870</name>
</gene>
<reference evidence="1 2" key="1">
    <citation type="submission" date="2018-11" db="EMBL/GenBank/DDBJ databases">
        <title>Genome sequencing of Paenibacillus sp. KCOM 3021 (= ChDC PVNT-B20).</title>
        <authorList>
            <person name="Kook J.-K."/>
            <person name="Park S.-N."/>
            <person name="Lim Y.K."/>
        </authorList>
    </citation>
    <scope>NUCLEOTIDE SEQUENCE [LARGE SCALE GENOMIC DNA]</scope>
    <source>
        <strain evidence="1 2">KCOM 3021</strain>
    </source>
</reference>
<protein>
    <recommendedName>
        <fullName evidence="3">Sugar phosphate isomerase/epimerase</fullName>
    </recommendedName>
</protein>
<dbReference type="RefSeq" id="WP_128632217.1">
    <property type="nucleotide sequence ID" value="NZ_RRCN01000001.1"/>
</dbReference>
<keyword evidence="2" id="KW-1185">Reference proteome</keyword>
<evidence type="ECO:0008006" key="3">
    <source>
        <dbReference type="Google" id="ProtNLM"/>
    </source>
</evidence>
<organism evidence="1 2">
    <name type="scientific">Paenibacillus oralis</name>
    <dbReference type="NCBI Taxonomy" id="2490856"/>
    <lineage>
        <taxon>Bacteria</taxon>
        <taxon>Bacillati</taxon>
        <taxon>Bacillota</taxon>
        <taxon>Bacilli</taxon>
        <taxon>Bacillales</taxon>
        <taxon>Paenibacillaceae</taxon>
        <taxon>Paenibacillus</taxon>
    </lineage>
</organism>
<dbReference type="AlphaFoldDB" id="A0A3P3U3L7"/>